<feature type="compositionally biased region" description="Basic and acidic residues" evidence="1">
    <location>
        <begin position="1"/>
        <end position="14"/>
    </location>
</feature>
<protein>
    <submittedName>
        <fullName evidence="3">Uncharacterized protein</fullName>
    </submittedName>
</protein>
<feature type="transmembrane region" description="Helical" evidence="2">
    <location>
        <begin position="58"/>
        <end position="78"/>
    </location>
</feature>
<accession>A0A382NDL5</accession>
<dbReference type="AlphaFoldDB" id="A0A382NDL5"/>
<feature type="non-terminal residue" evidence="3">
    <location>
        <position position="99"/>
    </location>
</feature>
<gene>
    <name evidence="3" type="ORF">METZ01_LOCUS310535</name>
</gene>
<keyword evidence="2" id="KW-1133">Transmembrane helix</keyword>
<evidence type="ECO:0000256" key="1">
    <source>
        <dbReference type="SAM" id="MobiDB-lite"/>
    </source>
</evidence>
<reference evidence="3" key="1">
    <citation type="submission" date="2018-05" db="EMBL/GenBank/DDBJ databases">
        <authorList>
            <person name="Lanie J.A."/>
            <person name="Ng W.-L."/>
            <person name="Kazmierczak K.M."/>
            <person name="Andrzejewski T.M."/>
            <person name="Davidsen T.M."/>
            <person name="Wayne K.J."/>
            <person name="Tettelin H."/>
            <person name="Glass J.I."/>
            <person name="Rusch D."/>
            <person name="Podicherti R."/>
            <person name="Tsui H.-C.T."/>
            <person name="Winkler M.E."/>
        </authorList>
    </citation>
    <scope>NUCLEOTIDE SEQUENCE</scope>
</reference>
<evidence type="ECO:0000313" key="3">
    <source>
        <dbReference type="EMBL" id="SVC57681.1"/>
    </source>
</evidence>
<proteinExistence type="predicted"/>
<sequence>MEDKDTYPKPDKKNPNFNEPPNEKTHSLTTTIDSLSAELEEVKRSLQKRKNENTTLKILVYTGLLVLLVGFLYSNSVLQRAHMRSLEKNIISLEQRLSH</sequence>
<keyword evidence="2" id="KW-0472">Membrane</keyword>
<dbReference type="EMBL" id="UINC01098854">
    <property type="protein sequence ID" value="SVC57681.1"/>
    <property type="molecule type" value="Genomic_DNA"/>
</dbReference>
<evidence type="ECO:0000256" key="2">
    <source>
        <dbReference type="SAM" id="Phobius"/>
    </source>
</evidence>
<name>A0A382NDL5_9ZZZZ</name>
<organism evidence="3">
    <name type="scientific">marine metagenome</name>
    <dbReference type="NCBI Taxonomy" id="408172"/>
    <lineage>
        <taxon>unclassified sequences</taxon>
        <taxon>metagenomes</taxon>
        <taxon>ecological metagenomes</taxon>
    </lineage>
</organism>
<feature type="region of interest" description="Disordered" evidence="1">
    <location>
        <begin position="1"/>
        <end position="27"/>
    </location>
</feature>
<keyword evidence="2" id="KW-0812">Transmembrane</keyword>